<sequence length="218" mass="24480">MNKEKLKSVFTSKIAIGIICFIIGGIALGNSNSGVNLTKERYDQLLEFEKVALQKEGEAVETLNEELTEENLDNKINEKTEEDKRPLSIGETAYINDENGVKSMAITIDNVKLTDERNQFSEKEAEKVVVIEYTYENIADEENLYVFDSNFKVYDASGNVLETYPAGAEKYPQAISKGKKCTANMSFALNNESNNLEIEFYDNMFNGKASEVFNISAE</sequence>
<dbReference type="InterPro" id="IPR029051">
    <property type="entry name" value="DUF4352"/>
</dbReference>
<organism evidence="4 5">
    <name type="scientific">Clostridium perfringens (strain ATCC 13124 / DSM 756 / JCM 1290 / NCIMB 6125 / NCTC 8237 / Type A)</name>
    <dbReference type="NCBI Taxonomy" id="195103"/>
    <lineage>
        <taxon>Bacteria</taxon>
        <taxon>Bacillati</taxon>
        <taxon>Bacillota</taxon>
        <taxon>Clostridia</taxon>
        <taxon>Eubacteriales</taxon>
        <taxon>Clostridiaceae</taxon>
        <taxon>Clostridium</taxon>
    </lineage>
</organism>
<dbReference type="EMBL" id="CP000246">
    <property type="protein sequence ID" value="ABG82550.1"/>
    <property type="molecule type" value="Genomic_DNA"/>
</dbReference>
<feature type="domain" description="DUF4352" evidence="3">
    <location>
        <begin position="95"/>
        <end position="208"/>
    </location>
</feature>
<proteinExistence type="predicted"/>
<dbReference type="Proteomes" id="UP000001823">
    <property type="component" value="Chromosome"/>
</dbReference>
<dbReference type="InterPro" id="IPR029050">
    <property type="entry name" value="Immunoprotect_excell_Ig-like"/>
</dbReference>
<keyword evidence="2" id="KW-0472">Membrane</keyword>
<keyword evidence="1" id="KW-0732">Signal</keyword>
<dbReference type="KEGG" id="cpf:CPF_0151"/>
<dbReference type="AlphaFoldDB" id="A0A0H2YPS9"/>
<name>A0A0H2YPS9_CLOP1</name>
<keyword evidence="5" id="KW-1185">Reference proteome</keyword>
<dbReference type="eggNOG" id="ENOG50338UP">
    <property type="taxonomic scope" value="Bacteria"/>
</dbReference>
<protein>
    <submittedName>
        <fullName evidence="4">Conserved domain protein</fullName>
    </submittedName>
</protein>
<dbReference type="STRING" id="195103.CPF_0151"/>
<dbReference type="RefSeq" id="WP_011590087.1">
    <property type="nucleotide sequence ID" value="NC_008261.1"/>
</dbReference>
<dbReference type="Gene3D" id="2.60.40.1240">
    <property type="match status" value="1"/>
</dbReference>
<dbReference type="HOGENOM" id="CLU_1265125_0_0_9"/>
<accession>A0A0H2YPS9</accession>
<keyword evidence="2" id="KW-0812">Transmembrane</keyword>
<evidence type="ECO:0000313" key="5">
    <source>
        <dbReference type="Proteomes" id="UP000001823"/>
    </source>
</evidence>
<evidence type="ECO:0000313" key="4">
    <source>
        <dbReference type="EMBL" id="ABG82550.1"/>
    </source>
</evidence>
<evidence type="ECO:0000259" key="3">
    <source>
        <dbReference type="Pfam" id="PF11611"/>
    </source>
</evidence>
<feature type="transmembrane region" description="Helical" evidence="2">
    <location>
        <begin position="12"/>
        <end position="29"/>
    </location>
</feature>
<reference evidence="4 5" key="1">
    <citation type="journal article" date="2006" name="Genome Res.">
        <title>Skewed genomic variability in strains of the toxigenic bacterial pathogen, Clostridium perfringens.</title>
        <authorList>
            <person name="Myers G.S."/>
            <person name="Rasko D.A."/>
            <person name="Cheung J.K."/>
            <person name="Ravel J."/>
            <person name="Seshadri R."/>
            <person name="Deboy R.T."/>
            <person name="Ren Q."/>
            <person name="Varga J."/>
            <person name="Awad M.M."/>
            <person name="Brinkac L.M."/>
            <person name="Daugherty S.C."/>
            <person name="Haft D.H."/>
            <person name="Dodson R.J."/>
            <person name="Madupu R."/>
            <person name="Nelson W.C."/>
            <person name="Rosovitz M.J."/>
            <person name="Sullivan S.A."/>
            <person name="Khouri H."/>
            <person name="Dimitrov G.I."/>
            <person name="Watkins K.L."/>
            <person name="Mulligan S."/>
            <person name="Benton J."/>
            <person name="Radune D."/>
            <person name="Fisher D.J."/>
            <person name="Atkins H.S."/>
            <person name="Hiscox T."/>
            <person name="Jost B.H."/>
            <person name="Billington S.J."/>
            <person name="Songer J.G."/>
            <person name="McClane B.A."/>
            <person name="Titball R.W."/>
            <person name="Rood J.I."/>
            <person name="Melville S.B."/>
            <person name="Paulsen I.T."/>
        </authorList>
    </citation>
    <scope>NUCLEOTIDE SEQUENCE [LARGE SCALE GENOMIC DNA]</scope>
    <source>
        <strain evidence="5">ATCC 13124 / DSM 756 / JCM 1290 / NCIMB 6125 / NCTC 8237 / S 107 / Type A</strain>
    </source>
</reference>
<evidence type="ECO:0000256" key="1">
    <source>
        <dbReference type="ARBA" id="ARBA00022729"/>
    </source>
</evidence>
<keyword evidence="2" id="KW-1133">Transmembrane helix</keyword>
<gene>
    <name evidence="4" type="ordered locus">CPF_0151</name>
</gene>
<evidence type="ECO:0000256" key="2">
    <source>
        <dbReference type="SAM" id="Phobius"/>
    </source>
</evidence>
<dbReference type="Pfam" id="PF11611">
    <property type="entry name" value="DUF4352"/>
    <property type="match status" value="1"/>
</dbReference>
<dbReference type="PaxDb" id="195103-CPF_0151"/>